<organism evidence="1">
    <name type="scientific">marine sediment metagenome</name>
    <dbReference type="NCBI Taxonomy" id="412755"/>
    <lineage>
        <taxon>unclassified sequences</taxon>
        <taxon>metagenomes</taxon>
        <taxon>ecological metagenomes</taxon>
    </lineage>
</organism>
<name>A0A0F9RZX5_9ZZZZ</name>
<accession>A0A0F9RZX5</accession>
<evidence type="ECO:0000313" key="1">
    <source>
        <dbReference type="EMBL" id="KKN55507.1"/>
    </source>
</evidence>
<protein>
    <submittedName>
        <fullName evidence="1">Uncharacterized protein</fullName>
    </submittedName>
</protein>
<dbReference type="AlphaFoldDB" id="A0A0F9RZX5"/>
<comment type="caution">
    <text evidence="1">The sequence shown here is derived from an EMBL/GenBank/DDBJ whole genome shotgun (WGS) entry which is preliminary data.</text>
</comment>
<dbReference type="EMBL" id="LAZR01000882">
    <property type="protein sequence ID" value="KKN55507.1"/>
    <property type="molecule type" value="Genomic_DNA"/>
</dbReference>
<proteinExistence type="predicted"/>
<sequence length="218" mass="22683">MDIRVLAQQESPSRGNDGQLVALRALRDGAVITCPWYQALVLEGRCFSATGPGTYDHAGMTLRITEATDEAAVTVDIPDGLAAIPLYAEASFLATGAIIVHAAFFVGLLPYGVASATLVSALNLRLDNPIASGATAQHTNNSGITVVDGTERMMFHFGTAQDLDATVINPRRTWSVADAGYAPVAMDASSLALKMSAATSGTGFGLVAWAELPESAIN</sequence>
<gene>
    <name evidence="1" type="ORF">LCGC14_0581820</name>
</gene>
<reference evidence="1" key="1">
    <citation type="journal article" date="2015" name="Nature">
        <title>Complex archaea that bridge the gap between prokaryotes and eukaryotes.</title>
        <authorList>
            <person name="Spang A."/>
            <person name="Saw J.H."/>
            <person name="Jorgensen S.L."/>
            <person name="Zaremba-Niedzwiedzka K."/>
            <person name="Martijn J."/>
            <person name="Lind A.E."/>
            <person name="van Eijk R."/>
            <person name="Schleper C."/>
            <person name="Guy L."/>
            <person name="Ettema T.J."/>
        </authorList>
    </citation>
    <scope>NUCLEOTIDE SEQUENCE</scope>
</reference>